<keyword evidence="10" id="KW-0503">Monooxygenase</keyword>
<dbReference type="GO" id="GO:0004497">
    <property type="term" value="F:monooxygenase activity"/>
    <property type="evidence" value="ECO:0007669"/>
    <property type="project" value="UniProtKB-KW"/>
</dbReference>
<evidence type="ECO:0000256" key="7">
    <source>
        <dbReference type="ARBA" id="ARBA00022989"/>
    </source>
</evidence>
<comment type="similarity">
    <text evidence="3">Belongs to the cytochrome P450 family.</text>
</comment>
<organism evidence="13 14">
    <name type="scientific">Gossypium stocksii</name>
    <dbReference type="NCBI Taxonomy" id="47602"/>
    <lineage>
        <taxon>Eukaryota</taxon>
        <taxon>Viridiplantae</taxon>
        <taxon>Streptophyta</taxon>
        <taxon>Embryophyta</taxon>
        <taxon>Tracheophyta</taxon>
        <taxon>Spermatophyta</taxon>
        <taxon>Magnoliopsida</taxon>
        <taxon>eudicotyledons</taxon>
        <taxon>Gunneridae</taxon>
        <taxon>Pentapetalae</taxon>
        <taxon>rosids</taxon>
        <taxon>malvids</taxon>
        <taxon>Malvales</taxon>
        <taxon>Malvaceae</taxon>
        <taxon>Malvoideae</taxon>
        <taxon>Gossypium</taxon>
    </lineage>
</organism>
<dbReference type="Gene3D" id="1.10.630.10">
    <property type="entry name" value="Cytochrome P450"/>
    <property type="match status" value="1"/>
</dbReference>
<dbReference type="GO" id="GO:0005506">
    <property type="term" value="F:iron ion binding"/>
    <property type="evidence" value="ECO:0007669"/>
    <property type="project" value="InterPro"/>
</dbReference>
<keyword evidence="6" id="KW-0479">Metal-binding</keyword>
<evidence type="ECO:0000256" key="10">
    <source>
        <dbReference type="ARBA" id="ARBA00023033"/>
    </source>
</evidence>
<keyword evidence="5 12" id="KW-0812">Transmembrane</keyword>
<comment type="subcellular location">
    <subcellularLocation>
        <location evidence="2">Membrane</location>
        <topology evidence="2">Single-pass membrane protein</topology>
    </subcellularLocation>
</comment>
<keyword evidence="4" id="KW-0349">Heme</keyword>
<evidence type="ECO:0000256" key="6">
    <source>
        <dbReference type="ARBA" id="ARBA00022723"/>
    </source>
</evidence>
<dbReference type="AlphaFoldDB" id="A0A9D3ZEL5"/>
<evidence type="ECO:0008006" key="15">
    <source>
        <dbReference type="Google" id="ProtNLM"/>
    </source>
</evidence>
<dbReference type="PANTHER" id="PTHR24282:SF226">
    <property type="entry name" value="CYTOCHROME P450 CYP749A22-LIKE"/>
    <property type="match status" value="1"/>
</dbReference>
<reference evidence="13 14" key="1">
    <citation type="journal article" date="2021" name="Plant Biotechnol. J.">
        <title>Multi-omics assisted identification of the key and species-specific regulatory components of drought-tolerant mechanisms in Gossypium stocksii.</title>
        <authorList>
            <person name="Yu D."/>
            <person name="Ke L."/>
            <person name="Zhang D."/>
            <person name="Wu Y."/>
            <person name="Sun Y."/>
            <person name="Mei J."/>
            <person name="Sun J."/>
            <person name="Sun Y."/>
        </authorList>
    </citation>
    <scope>NUCLEOTIDE SEQUENCE [LARGE SCALE GENOMIC DNA]</scope>
    <source>
        <strain evidence="14">cv. E1</strain>
        <tissue evidence="13">Leaf</tissue>
    </source>
</reference>
<keyword evidence="8" id="KW-0560">Oxidoreductase</keyword>
<dbReference type="Proteomes" id="UP000828251">
    <property type="component" value="Unassembled WGS sequence"/>
</dbReference>
<evidence type="ECO:0000256" key="8">
    <source>
        <dbReference type="ARBA" id="ARBA00023002"/>
    </source>
</evidence>
<accession>A0A9D3ZEL5</accession>
<dbReference type="PANTHER" id="PTHR24282">
    <property type="entry name" value="CYTOCHROME P450 FAMILY MEMBER"/>
    <property type="match status" value="1"/>
</dbReference>
<keyword evidence="9" id="KW-0408">Iron</keyword>
<dbReference type="SUPFAM" id="SSF48264">
    <property type="entry name" value="Cytochrome P450"/>
    <property type="match status" value="1"/>
</dbReference>
<dbReference type="InterPro" id="IPR036396">
    <property type="entry name" value="Cyt_P450_sf"/>
</dbReference>
<keyword evidence="11 12" id="KW-0472">Membrane</keyword>
<evidence type="ECO:0000256" key="11">
    <source>
        <dbReference type="ARBA" id="ARBA00023136"/>
    </source>
</evidence>
<dbReference type="GO" id="GO:0020037">
    <property type="term" value="F:heme binding"/>
    <property type="evidence" value="ECO:0007669"/>
    <property type="project" value="InterPro"/>
</dbReference>
<gene>
    <name evidence="13" type="ORF">J1N35_042959</name>
</gene>
<keyword evidence="7 12" id="KW-1133">Transmembrane helix</keyword>
<dbReference type="GO" id="GO:0016705">
    <property type="term" value="F:oxidoreductase activity, acting on paired donors, with incorporation or reduction of molecular oxygen"/>
    <property type="evidence" value="ECO:0007669"/>
    <property type="project" value="InterPro"/>
</dbReference>
<feature type="transmembrane region" description="Helical" evidence="12">
    <location>
        <begin position="6"/>
        <end position="28"/>
    </location>
</feature>
<evidence type="ECO:0000256" key="12">
    <source>
        <dbReference type="SAM" id="Phobius"/>
    </source>
</evidence>
<evidence type="ECO:0000313" key="13">
    <source>
        <dbReference type="EMBL" id="KAH1030785.1"/>
    </source>
</evidence>
<evidence type="ECO:0000256" key="9">
    <source>
        <dbReference type="ARBA" id="ARBA00023004"/>
    </source>
</evidence>
<dbReference type="InterPro" id="IPR050665">
    <property type="entry name" value="Cytochrome_P450_Monooxygen"/>
</dbReference>
<comment type="cofactor">
    <cofactor evidence="1">
        <name>heme</name>
        <dbReference type="ChEBI" id="CHEBI:30413"/>
    </cofactor>
</comment>
<evidence type="ECO:0000256" key="4">
    <source>
        <dbReference type="ARBA" id="ARBA00022617"/>
    </source>
</evidence>
<comment type="caution">
    <text evidence="13">The sequence shown here is derived from an EMBL/GenBank/DDBJ whole genome shotgun (WGS) entry which is preliminary data.</text>
</comment>
<dbReference type="EMBL" id="JAIQCV010000013">
    <property type="protein sequence ID" value="KAH1030785.1"/>
    <property type="molecule type" value="Genomic_DNA"/>
</dbReference>
<name>A0A9D3ZEL5_9ROSI</name>
<evidence type="ECO:0000256" key="2">
    <source>
        <dbReference type="ARBA" id="ARBA00004167"/>
    </source>
</evidence>
<keyword evidence="14" id="KW-1185">Reference proteome</keyword>
<dbReference type="GO" id="GO:0016020">
    <property type="term" value="C:membrane"/>
    <property type="evidence" value="ECO:0007669"/>
    <property type="project" value="UniProtKB-SubCell"/>
</dbReference>
<protein>
    <recommendedName>
        <fullName evidence="15">Cytochrome P450</fullName>
    </recommendedName>
</protein>
<evidence type="ECO:0000256" key="5">
    <source>
        <dbReference type="ARBA" id="ARBA00022692"/>
    </source>
</evidence>
<sequence>METMGNLLILFTTSLCLLLFVALLNVFYKYWWIPHRVQFIMNSQGIRGPPYEFIHGNNKEAAQMLMEASTKPMALTHNIFPRVTPHVYSWINKYDPELVNEVLKNGEKAFPKPKASYLFDKLLHDDFGSTKSEKWARLRKLTRYAFHGESLKVIIATF</sequence>
<evidence type="ECO:0000256" key="3">
    <source>
        <dbReference type="ARBA" id="ARBA00010617"/>
    </source>
</evidence>
<evidence type="ECO:0000313" key="14">
    <source>
        <dbReference type="Proteomes" id="UP000828251"/>
    </source>
</evidence>
<proteinExistence type="inferred from homology"/>
<dbReference type="OrthoDB" id="990446at2759"/>
<evidence type="ECO:0000256" key="1">
    <source>
        <dbReference type="ARBA" id="ARBA00001971"/>
    </source>
</evidence>